<evidence type="ECO:0000313" key="1">
    <source>
        <dbReference type="EMBL" id="MDR5906341.1"/>
    </source>
</evidence>
<gene>
    <name evidence="1" type="ORF">QC821_13765</name>
</gene>
<evidence type="ECO:0000313" key="2">
    <source>
        <dbReference type="Proteomes" id="UP001251374"/>
    </source>
</evidence>
<dbReference type="EMBL" id="JARWAM010000009">
    <property type="protein sequence ID" value="MDR5906341.1"/>
    <property type="molecule type" value="Genomic_DNA"/>
</dbReference>
<name>A0ABU1HGB2_9GAMM</name>
<accession>A0ABU1HGB2</accession>
<comment type="caution">
    <text evidence="1">The sequence shown here is derived from an EMBL/GenBank/DDBJ whole genome shotgun (WGS) entry which is preliminary data.</text>
</comment>
<dbReference type="Proteomes" id="UP001251374">
    <property type="component" value="Unassembled WGS sequence"/>
</dbReference>
<organism evidence="1 2">
    <name type="scientific">Franzmannia qiaohouensis</name>
    <dbReference type="NCBI Taxonomy" id="1329370"/>
    <lineage>
        <taxon>Bacteria</taxon>
        <taxon>Pseudomonadati</taxon>
        <taxon>Pseudomonadota</taxon>
        <taxon>Gammaproteobacteria</taxon>
        <taxon>Oceanospirillales</taxon>
        <taxon>Halomonadaceae</taxon>
        <taxon>Franzmannia</taxon>
    </lineage>
</organism>
<proteinExistence type="predicted"/>
<sequence>MVLAPAAIKSNVGHYRTLNALRKAGDEEFLRAKGRRGQVEEEVCAMDGAR</sequence>
<dbReference type="RefSeq" id="WP_309722509.1">
    <property type="nucleotide sequence ID" value="NZ_JARWAM010000009.1"/>
</dbReference>
<reference evidence="1 2" key="1">
    <citation type="submission" date="2023-04" db="EMBL/GenBank/DDBJ databases">
        <title>A long-awaited taxogenomic arrangement of the family Halomonadaceae.</title>
        <authorList>
            <person name="De La Haba R."/>
            <person name="Chuvochina M."/>
            <person name="Wittouck S."/>
            <person name="Arahal D.R."/>
            <person name="Sanchez-Porro C."/>
            <person name="Hugenholtz P."/>
            <person name="Ventosa A."/>
        </authorList>
    </citation>
    <scope>NUCLEOTIDE SEQUENCE [LARGE SCALE GENOMIC DNA]</scope>
    <source>
        <strain evidence="1 2">DSM 26770</strain>
    </source>
</reference>
<keyword evidence="2" id="KW-1185">Reference proteome</keyword>
<protein>
    <submittedName>
        <fullName evidence="1">Uncharacterized protein</fullName>
    </submittedName>
</protein>